<dbReference type="SUPFAM" id="SSF46565">
    <property type="entry name" value="Chaperone J-domain"/>
    <property type="match status" value="1"/>
</dbReference>
<sequence length="154" mass="18323">MVSNYYQVLGVSSDATQDEIRQRYEHLALEHRIPGTKPTTMYTAIKTAHTVLSNPVKKERYDLNQKLIQMHEDEARKALKEEKKHWEEASKALENAQQYEQQEQVHREEASKALEKAQQYEQQEQVHREKASKAFERARKWKHEAQKLRRARPN</sequence>
<dbReference type="Gene3D" id="1.10.287.110">
    <property type="entry name" value="DnaJ domain"/>
    <property type="match status" value="1"/>
</dbReference>
<evidence type="ECO:0000256" key="1">
    <source>
        <dbReference type="ARBA" id="ARBA00023186"/>
    </source>
</evidence>
<evidence type="ECO:0000313" key="4">
    <source>
        <dbReference type="EMBL" id="KAK0392499.1"/>
    </source>
</evidence>
<keyword evidence="1" id="KW-0143">Chaperone</keyword>
<proteinExistence type="predicted"/>
<comment type="caution">
    <text evidence="4">The sequence shown here is derived from an EMBL/GenBank/DDBJ whole genome shotgun (WGS) entry which is preliminary data.</text>
</comment>
<dbReference type="GO" id="GO:0005737">
    <property type="term" value="C:cytoplasm"/>
    <property type="evidence" value="ECO:0007669"/>
    <property type="project" value="TreeGrafter"/>
</dbReference>
<dbReference type="PRINTS" id="PR00625">
    <property type="entry name" value="JDOMAIN"/>
</dbReference>
<dbReference type="SMART" id="SM00271">
    <property type="entry name" value="DnaJ"/>
    <property type="match status" value="1"/>
</dbReference>
<organism evidence="4 5">
    <name type="scientific">Sarocladium strictum</name>
    <name type="common">Black bundle disease fungus</name>
    <name type="synonym">Acremonium strictum</name>
    <dbReference type="NCBI Taxonomy" id="5046"/>
    <lineage>
        <taxon>Eukaryota</taxon>
        <taxon>Fungi</taxon>
        <taxon>Dikarya</taxon>
        <taxon>Ascomycota</taxon>
        <taxon>Pezizomycotina</taxon>
        <taxon>Sordariomycetes</taxon>
        <taxon>Hypocreomycetidae</taxon>
        <taxon>Hypocreales</taxon>
        <taxon>Sarocladiaceae</taxon>
        <taxon>Sarocladium</taxon>
    </lineage>
</organism>
<dbReference type="InterPro" id="IPR001623">
    <property type="entry name" value="DnaJ_domain"/>
</dbReference>
<feature type="compositionally biased region" description="Basic and acidic residues" evidence="2">
    <location>
        <begin position="103"/>
        <end position="115"/>
    </location>
</feature>
<dbReference type="EMBL" id="JAPDFR010000001">
    <property type="protein sequence ID" value="KAK0392499.1"/>
    <property type="molecule type" value="Genomic_DNA"/>
</dbReference>
<dbReference type="InterPro" id="IPR036869">
    <property type="entry name" value="J_dom_sf"/>
</dbReference>
<gene>
    <name evidence="4" type="ORF">NLU13_1994</name>
</gene>
<dbReference type="AlphaFoldDB" id="A0AA39GTY3"/>
<dbReference type="Pfam" id="PF00226">
    <property type="entry name" value="DnaJ"/>
    <property type="match status" value="1"/>
</dbReference>
<feature type="region of interest" description="Disordered" evidence="2">
    <location>
        <begin position="97"/>
        <end position="154"/>
    </location>
</feature>
<name>A0AA39GTY3_SARSR</name>
<evidence type="ECO:0000259" key="3">
    <source>
        <dbReference type="PROSITE" id="PS50076"/>
    </source>
</evidence>
<dbReference type="PANTHER" id="PTHR43096:SF52">
    <property type="entry name" value="DNAJ HOMOLOG 1, MITOCHONDRIAL-RELATED"/>
    <property type="match status" value="1"/>
</dbReference>
<dbReference type="Proteomes" id="UP001175261">
    <property type="component" value="Unassembled WGS sequence"/>
</dbReference>
<evidence type="ECO:0000256" key="2">
    <source>
        <dbReference type="SAM" id="MobiDB-lite"/>
    </source>
</evidence>
<keyword evidence="5" id="KW-1185">Reference proteome</keyword>
<reference evidence="4" key="1">
    <citation type="submission" date="2022-10" db="EMBL/GenBank/DDBJ databases">
        <title>Determination and structural analysis of whole genome sequence of Sarocladium strictum F4-1.</title>
        <authorList>
            <person name="Hu L."/>
            <person name="Jiang Y."/>
        </authorList>
    </citation>
    <scope>NUCLEOTIDE SEQUENCE</scope>
    <source>
        <strain evidence="4">F4-1</strain>
    </source>
</reference>
<dbReference type="PROSITE" id="PS50076">
    <property type="entry name" value="DNAJ_2"/>
    <property type="match status" value="1"/>
</dbReference>
<accession>A0AA39GTY3</accession>
<protein>
    <recommendedName>
        <fullName evidence="3">J domain-containing protein</fullName>
    </recommendedName>
</protein>
<feature type="compositionally biased region" description="Basic and acidic residues" evidence="2">
    <location>
        <begin position="124"/>
        <end position="147"/>
    </location>
</feature>
<evidence type="ECO:0000313" key="5">
    <source>
        <dbReference type="Proteomes" id="UP001175261"/>
    </source>
</evidence>
<dbReference type="CDD" id="cd06257">
    <property type="entry name" value="DnaJ"/>
    <property type="match status" value="1"/>
</dbReference>
<dbReference type="GO" id="GO:0051082">
    <property type="term" value="F:unfolded protein binding"/>
    <property type="evidence" value="ECO:0007669"/>
    <property type="project" value="TreeGrafter"/>
</dbReference>
<feature type="domain" description="J" evidence="3">
    <location>
        <begin position="4"/>
        <end position="65"/>
    </location>
</feature>
<dbReference type="PANTHER" id="PTHR43096">
    <property type="entry name" value="DNAJ HOMOLOG 1, MITOCHONDRIAL-RELATED"/>
    <property type="match status" value="1"/>
</dbReference>
<dbReference type="GO" id="GO:0042026">
    <property type="term" value="P:protein refolding"/>
    <property type="evidence" value="ECO:0007669"/>
    <property type="project" value="TreeGrafter"/>
</dbReference>